<reference evidence="5 6" key="1">
    <citation type="submission" date="2017-07" db="EMBL/GenBank/DDBJ databases">
        <title>Elstera cyanobacteriorum sp. nov., a novel bacterium isolated from cyanobacterial aggregates in a eutrophic lake.</title>
        <authorList>
            <person name="Cai H."/>
        </authorList>
    </citation>
    <scope>NUCLEOTIDE SEQUENCE [LARGE SCALE GENOMIC DNA]</scope>
    <source>
        <strain evidence="5 6">TH019</strain>
    </source>
</reference>
<dbReference type="InterPro" id="IPR036388">
    <property type="entry name" value="WH-like_DNA-bd_sf"/>
</dbReference>
<sequence length="100" mass="11342">MTLFSALADPIRRDILALLRLGEQPAGALVDQLGLPQPNVSKHLKALRDAGLVRIRIDGPWRYYSLDPAPLIELDRWLDPYRAFWAGKLDALEDHLNRSD</sequence>
<dbReference type="NCBIfam" id="NF033788">
    <property type="entry name" value="HTH_metalloreg"/>
    <property type="match status" value="1"/>
</dbReference>
<keyword evidence="6" id="KW-1185">Reference proteome</keyword>
<dbReference type="OrthoDB" id="7210994at2"/>
<dbReference type="InterPro" id="IPR051081">
    <property type="entry name" value="HTH_MetalResp_TranReg"/>
</dbReference>
<keyword evidence="2" id="KW-0238">DNA-binding</keyword>
<evidence type="ECO:0000313" key="5">
    <source>
        <dbReference type="EMBL" id="OYQ19904.1"/>
    </source>
</evidence>
<evidence type="ECO:0000259" key="4">
    <source>
        <dbReference type="PROSITE" id="PS50987"/>
    </source>
</evidence>
<proteinExistence type="predicted"/>
<dbReference type="AlphaFoldDB" id="A0A255XU67"/>
<dbReference type="PANTHER" id="PTHR33154:SF33">
    <property type="entry name" value="TRANSCRIPTIONAL REPRESSOR SDPR"/>
    <property type="match status" value="1"/>
</dbReference>
<dbReference type="InterPro" id="IPR011991">
    <property type="entry name" value="ArsR-like_HTH"/>
</dbReference>
<keyword evidence="3" id="KW-0804">Transcription</keyword>
<dbReference type="PRINTS" id="PR00778">
    <property type="entry name" value="HTHARSR"/>
</dbReference>
<feature type="domain" description="HTH arsR-type" evidence="4">
    <location>
        <begin position="1"/>
        <end position="86"/>
    </location>
</feature>
<dbReference type="CDD" id="cd00090">
    <property type="entry name" value="HTH_ARSR"/>
    <property type="match status" value="1"/>
</dbReference>
<dbReference type="PANTHER" id="PTHR33154">
    <property type="entry name" value="TRANSCRIPTIONAL REGULATOR, ARSR FAMILY"/>
    <property type="match status" value="1"/>
</dbReference>
<protein>
    <submittedName>
        <fullName evidence="5">Transcriptional regulator</fullName>
    </submittedName>
</protein>
<evidence type="ECO:0000256" key="2">
    <source>
        <dbReference type="ARBA" id="ARBA00023125"/>
    </source>
</evidence>
<evidence type="ECO:0000256" key="1">
    <source>
        <dbReference type="ARBA" id="ARBA00023015"/>
    </source>
</evidence>
<dbReference type="RefSeq" id="WP_094408323.1">
    <property type="nucleotide sequence ID" value="NZ_BMJZ01000006.1"/>
</dbReference>
<dbReference type="SMART" id="SM00418">
    <property type="entry name" value="HTH_ARSR"/>
    <property type="match status" value="1"/>
</dbReference>
<dbReference type="PROSITE" id="PS50987">
    <property type="entry name" value="HTH_ARSR_2"/>
    <property type="match status" value="1"/>
</dbReference>
<dbReference type="GO" id="GO:0003700">
    <property type="term" value="F:DNA-binding transcription factor activity"/>
    <property type="evidence" value="ECO:0007669"/>
    <property type="project" value="InterPro"/>
</dbReference>
<dbReference type="GO" id="GO:0003677">
    <property type="term" value="F:DNA binding"/>
    <property type="evidence" value="ECO:0007669"/>
    <property type="project" value="UniProtKB-KW"/>
</dbReference>
<accession>A0A255XU67</accession>
<organism evidence="5 6">
    <name type="scientific">Elstera cyanobacteriorum</name>
    <dbReference type="NCBI Taxonomy" id="2022747"/>
    <lineage>
        <taxon>Bacteria</taxon>
        <taxon>Pseudomonadati</taxon>
        <taxon>Pseudomonadota</taxon>
        <taxon>Alphaproteobacteria</taxon>
        <taxon>Rhodospirillales</taxon>
        <taxon>Rhodospirillaceae</taxon>
        <taxon>Elstera</taxon>
    </lineage>
</organism>
<comment type="caution">
    <text evidence="5">The sequence shown here is derived from an EMBL/GenBank/DDBJ whole genome shotgun (WGS) entry which is preliminary data.</text>
</comment>
<evidence type="ECO:0000256" key="3">
    <source>
        <dbReference type="ARBA" id="ARBA00023163"/>
    </source>
</evidence>
<name>A0A255XU67_9PROT</name>
<gene>
    <name evidence="5" type="ORF">CHR90_07240</name>
</gene>
<keyword evidence="1" id="KW-0805">Transcription regulation</keyword>
<dbReference type="InterPro" id="IPR001845">
    <property type="entry name" value="HTH_ArsR_DNA-bd_dom"/>
</dbReference>
<dbReference type="Proteomes" id="UP000216361">
    <property type="component" value="Unassembled WGS sequence"/>
</dbReference>
<evidence type="ECO:0000313" key="6">
    <source>
        <dbReference type="Proteomes" id="UP000216361"/>
    </source>
</evidence>
<dbReference type="Gene3D" id="1.10.10.10">
    <property type="entry name" value="Winged helix-like DNA-binding domain superfamily/Winged helix DNA-binding domain"/>
    <property type="match status" value="1"/>
</dbReference>
<dbReference type="EMBL" id="NOXS01000030">
    <property type="protein sequence ID" value="OYQ19904.1"/>
    <property type="molecule type" value="Genomic_DNA"/>
</dbReference>
<dbReference type="InterPro" id="IPR036390">
    <property type="entry name" value="WH_DNA-bd_sf"/>
</dbReference>
<dbReference type="Pfam" id="PF12840">
    <property type="entry name" value="HTH_20"/>
    <property type="match status" value="1"/>
</dbReference>
<dbReference type="SUPFAM" id="SSF46785">
    <property type="entry name" value="Winged helix' DNA-binding domain"/>
    <property type="match status" value="1"/>
</dbReference>